<organism evidence="9 10">
    <name type="scientific">Polaribacter gangjinensis</name>
    <dbReference type="NCBI Taxonomy" id="574710"/>
    <lineage>
        <taxon>Bacteria</taxon>
        <taxon>Pseudomonadati</taxon>
        <taxon>Bacteroidota</taxon>
        <taxon>Flavobacteriia</taxon>
        <taxon>Flavobacteriales</taxon>
        <taxon>Flavobacteriaceae</taxon>
    </lineage>
</organism>
<keyword evidence="2" id="KW-1003">Cell membrane</keyword>
<dbReference type="PANTHER" id="PTHR30619">
    <property type="entry name" value="DNA INTERNALIZATION/COMPETENCE PROTEIN COMEC/REC2"/>
    <property type="match status" value="1"/>
</dbReference>
<dbReference type="NCBIfam" id="TIGR00360">
    <property type="entry name" value="ComEC_N-term"/>
    <property type="match status" value="1"/>
</dbReference>
<evidence type="ECO:0000256" key="2">
    <source>
        <dbReference type="ARBA" id="ARBA00022475"/>
    </source>
</evidence>
<gene>
    <name evidence="9" type="ORF">BTO13_12395</name>
</gene>
<dbReference type="Proteomes" id="UP000237608">
    <property type="component" value="Unassembled WGS sequence"/>
</dbReference>
<feature type="transmembrane region" description="Helical" evidence="6">
    <location>
        <begin position="7"/>
        <end position="25"/>
    </location>
</feature>
<feature type="transmembrane region" description="Helical" evidence="6">
    <location>
        <begin position="285"/>
        <end position="314"/>
    </location>
</feature>
<dbReference type="AlphaFoldDB" id="A0A2S7WED5"/>
<evidence type="ECO:0000259" key="7">
    <source>
        <dbReference type="Pfam" id="PF03772"/>
    </source>
</evidence>
<feature type="transmembrane region" description="Helical" evidence="6">
    <location>
        <begin position="31"/>
        <end position="50"/>
    </location>
</feature>
<feature type="transmembrane region" description="Helical" evidence="6">
    <location>
        <begin position="380"/>
        <end position="403"/>
    </location>
</feature>
<evidence type="ECO:0000256" key="5">
    <source>
        <dbReference type="ARBA" id="ARBA00023136"/>
    </source>
</evidence>
<evidence type="ECO:0000256" key="6">
    <source>
        <dbReference type="SAM" id="Phobius"/>
    </source>
</evidence>
<evidence type="ECO:0000256" key="4">
    <source>
        <dbReference type="ARBA" id="ARBA00022989"/>
    </source>
</evidence>
<dbReference type="OrthoDB" id="9761531at2"/>
<feature type="transmembrane region" description="Helical" evidence="6">
    <location>
        <begin position="334"/>
        <end position="360"/>
    </location>
</feature>
<feature type="transmembrane region" description="Helical" evidence="6">
    <location>
        <begin position="443"/>
        <end position="463"/>
    </location>
</feature>
<keyword evidence="4 6" id="KW-1133">Transmembrane helix</keyword>
<comment type="subcellular location">
    <subcellularLocation>
        <location evidence="1">Cell membrane</location>
        <topology evidence="1">Multi-pass membrane protein</topology>
    </subcellularLocation>
</comment>
<evidence type="ECO:0000256" key="1">
    <source>
        <dbReference type="ARBA" id="ARBA00004651"/>
    </source>
</evidence>
<evidence type="ECO:0000259" key="8">
    <source>
        <dbReference type="Pfam" id="PF13567"/>
    </source>
</evidence>
<feature type="transmembrane region" description="Helical" evidence="6">
    <location>
        <begin position="501"/>
        <end position="518"/>
    </location>
</feature>
<dbReference type="InterPro" id="IPR052159">
    <property type="entry name" value="Competence_DNA_uptake"/>
</dbReference>
<dbReference type="Pfam" id="PF13567">
    <property type="entry name" value="DUF4131"/>
    <property type="match status" value="1"/>
</dbReference>
<keyword evidence="3 6" id="KW-0812">Transmembrane</keyword>
<keyword evidence="10" id="KW-1185">Reference proteome</keyword>
<dbReference type="InterPro" id="IPR025405">
    <property type="entry name" value="DUF4131"/>
</dbReference>
<feature type="transmembrane region" description="Helical" evidence="6">
    <location>
        <begin position="409"/>
        <end position="436"/>
    </location>
</feature>
<dbReference type="EMBL" id="MSCL01000001">
    <property type="protein sequence ID" value="PQJ75973.1"/>
    <property type="molecule type" value="Genomic_DNA"/>
</dbReference>
<dbReference type="Pfam" id="PF03772">
    <property type="entry name" value="Competence"/>
    <property type="match status" value="1"/>
</dbReference>
<proteinExistence type="predicted"/>
<evidence type="ECO:0000313" key="10">
    <source>
        <dbReference type="Proteomes" id="UP000237608"/>
    </source>
</evidence>
<evidence type="ECO:0000313" key="9">
    <source>
        <dbReference type="EMBL" id="PQJ75973.1"/>
    </source>
</evidence>
<feature type="transmembrane region" description="Helical" evidence="6">
    <location>
        <begin position="57"/>
        <end position="74"/>
    </location>
</feature>
<accession>A0A2S7WED5</accession>
<dbReference type="InterPro" id="IPR004477">
    <property type="entry name" value="ComEC_N"/>
</dbReference>
<dbReference type="PANTHER" id="PTHR30619:SF1">
    <property type="entry name" value="RECOMBINATION PROTEIN 2"/>
    <property type="match status" value="1"/>
</dbReference>
<feature type="transmembrane region" description="Helical" evidence="6">
    <location>
        <begin position="475"/>
        <end position="494"/>
    </location>
</feature>
<reference evidence="9 10" key="1">
    <citation type="submission" date="2016-12" db="EMBL/GenBank/DDBJ databases">
        <title>Trade-off between light-utilization and light-protection in marine flavobacteria.</title>
        <authorList>
            <person name="Kumagai Y."/>
            <person name="Yoshizawa S."/>
            <person name="Kogure K."/>
            <person name="Iwasaki W."/>
        </authorList>
    </citation>
    <scope>NUCLEOTIDE SEQUENCE [LARGE SCALE GENOMIC DNA]</scope>
    <source>
        <strain evidence="9 10">KCTC 22729</strain>
    </source>
</reference>
<feature type="domain" description="DUF4131" evidence="8">
    <location>
        <begin position="34"/>
        <end position="185"/>
    </location>
</feature>
<comment type="caution">
    <text evidence="9">The sequence shown here is derived from an EMBL/GenBank/DDBJ whole genome shotgun (WGS) entry which is preliminary data.</text>
</comment>
<evidence type="ECO:0000256" key="3">
    <source>
        <dbReference type="ARBA" id="ARBA00022692"/>
    </source>
</evidence>
<dbReference type="GO" id="GO:0005886">
    <property type="term" value="C:plasma membrane"/>
    <property type="evidence" value="ECO:0007669"/>
    <property type="project" value="UniProtKB-SubCell"/>
</dbReference>
<keyword evidence="5 6" id="KW-0472">Membrane</keyword>
<name>A0A2S7WED5_9FLAO</name>
<feature type="transmembrane region" description="Helical" evidence="6">
    <location>
        <begin position="248"/>
        <end position="273"/>
    </location>
</feature>
<sequence>MRKLLRFLPFHFCVFLIFGIYVQLYLEIWRFDFYIFFSIHFLFLLILGLVHHKKIRTFLTFGYFFFVGISSVFINDDANYSNYFDRFSNNDSRVVLKVDKVLKPSSFHQKYQVKVIEVDHQKTRGLALLNIAKDSFQKTLKVDELILVNSTFSEINSPLNPHQFDYQKYLKNQGIRQQIFIGKSDFLRLGFGSRTLKGWAEQFRNFVQFSLNTHDFKVDEIVVMNALLLGERKEISKELLTDYSNAGAIHILAVSGLHVGIILILLVKIFSFLTYFKNGKIVQTILILIILWMFAFIAGLSASVVRAVTMFSFLAIGQQFGSKRINLFSLFSSLFILLIFNPLFLFDFGFQLSYLAVLGIITMQQKVYHFFRFKSKIIDFFWQISSVSIAAQIGVLPLSLYYFHQFPGLFFLSNMVIIPVLGFVLMMGIVVSFLSICKILPPFLADLYGFIISLMNGFVNWISNQEAFLWKDISLSFWLLLASYVLIFFGVRFLQNTSTKKMLLFLGSIVVLQSVILFEKFEKHQTKEFIVFHKTKQAVIGFRNSNTIEIHHNVDSLQQLNSVINPYKIGENVEVSFKKMISNVYMFENQPILIIDSLGVYQLENLKNSVVILQNSPKINLERMITAIQPKIIIADGSNFKSYINRWKITSQKMKIPFYYTGEKGAFRMKN</sequence>
<feature type="domain" description="ComEC/Rec2-related protein" evidence="7">
    <location>
        <begin position="227"/>
        <end position="494"/>
    </location>
</feature>
<protein>
    <submittedName>
        <fullName evidence="9">Competence protein</fullName>
    </submittedName>
</protein>